<protein>
    <recommendedName>
        <fullName evidence="13">alpha-1,2-Mannosidase</fullName>
        <ecNumber evidence="13">3.2.1.-</ecNumber>
    </recommendedName>
</protein>
<dbReference type="PANTHER" id="PTHR11742">
    <property type="entry name" value="MANNOSYL-OLIGOSACCHARIDE ALPHA-1,2-MANNOSIDASE-RELATED"/>
    <property type="match status" value="1"/>
</dbReference>
<dbReference type="Proteomes" id="UP000326565">
    <property type="component" value="Unassembled WGS sequence"/>
</dbReference>
<feature type="binding site" evidence="11">
    <location>
        <position position="584"/>
    </location>
    <ligand>
        <name>Ca(2+)</name>
        <dbReference type="ChEBI" id="CHEBI:29108"/>
    </ligand>
</feature>
<comment type="subcellular location">
    <subcellularLocation>
        <location evidence="3">Cytoplasmic vesicle lumen</location>
    </subcellularLocation>
</comment>
<dbReference type="InterPro" id="IPR036026">
    <property type="entry name" value="Seven-hairpin_glycosidases"/>
</dbReference>
<dbReference type="PRINTS" id="PR00747">
    <property type="entry name" value="GLYHDRLASE47"/>
</dbReference>
<evidence type="ECO:0000313" key="16">
    <source>
        <dbReference type="Proteomes" id="UP000326565"/>
    </source>
</evidence>
<evidence type="ECO:0000256" key="2">
    <source>
        <dbReference type="ARBA" id="ARBA00001946"/>
    </source>
</evidence>
<keyword evidence="11" id="KW-0106">Calcium</keyword>
<dbReference type="UniPathway" id="UPA00378"/>
<keyword evidence="8" id="KW-0968">Cytoplasmic vesicle</keyword>
<evidence type="ECO:0000256" key="12">
    <source>
        <dbReference type="PIRSR" id="PIRSR601382-3"/>
    </source>
</evidence>
<dbReference type="AlphaFoldDB" id="A0A5N5WX95"/>
<dbReference type="GO" id="GO:0060205">
    <property type="term" value="C:cytoplasmic vesicle lumen"/>
    <property type="evidence" value="ECO:0007669"/>
    <property type="project" value="UniProtKB-SubCell"/>
</dbReference>
<gene>
    <name evidence="15" type="ORF">BDV29DRAFT_192118</name>
</gene>
<dbReference type="Pfam" id="PF01532">
    <property type="entry name" value="Glyco_hydro_47"/>
    <property type="match status" value="1"/>
</dbReference>
<keyword evidence="6 13" id="KW-0378">Hydrolase</keyword>
<keyword evidence="7 12" id="KW-1015">Disulfide bond</keyword>
<keyword evidence="16" id="KW-1185">Reference proteome</keyword>
<proteinExistence type="inferred from homology"/>
<dbReference type="Gene3D" id="1.50.10.10">
    <property type="match status" value="1"/>
</dbReference>
<dbReference type="GO" id="GO:0005783">
    <property type="term" value="C:endoplasmic reticulum"/>
    <property type="evidence" value="ECO:0007669"/>
    <property type="project" value="TreeGrafter"/>
</dbReference>
<dbReference type="GO" id="GO:0005509">
    <property type="term" value="F:calcium ion binding"/>
    <property type="evidence" value="ECO:0007669"/>
    <property type="project" value="InterPro"/>
</dbReference>
<dbReference type="GO" id="GO:0016020">
    <property type="term" value="C:membrane"/>
    <property type="evidence" value="ECO:0007669"/>
    <property type="project" value="InterPro"/>
</dbReference>
<keyword evidence="14" id="KW-0472">Membrane</keyword>
<reference evidence="15 16" key="1">
    <citation type="submission" date="2019-04" db="EMBL/GenBank/DDBJ databases">
        <title>Friends and foes A comparative genomics study of 23 Aspergillus species from section Flavi.</title>
        <authorList>
            <consortium name="DOE Joint Genome Institute"/>
            <person name="Kjaerbolling I."/>
            <person name="Vesth T."/>
            <person name="Frisvad J.C."/>
            <person name="Nybo J.L."/>
            <person name="Theobald S."/>
            <person name="Kildgaard S."/>
            <person name="Isbrandt T."/>
            <person name="Kuo A."/>
            <person name="Sato A."/>
            <person name="Lyhne E.K."/>
            <person name="Kogle M.E."/>
            <person name="Wiebenga A."/>
            <person name="Kun R.S."/>
            <person name="Lubbers R.J."/>
            <person name="Makela M.R."/>
            <person name="Barry K."/>
            <person name="Chovatia M."/>
            <person name="Clum A."/>
            <person name="Daum C."/>
            <person name="Haridas S."/>
            <person name="He G."/>
            <person name="LaButti K."/>
            <person name="Lipzen A."/>
            <person name="Mondo S."/>
            <person name="Riley R."/>
            <person name="Salamov A."/>
            <person name="Simmons B.A."/>
            <person name="Magnuson J.K."/>
            <person name="Henrissat B."/>
            <person name="Mortensen U.H."/>
            <person name="Larsen T.O."/>
            <person name="Devries R.P."/>
            <person name="Grigoriev I.V."/>
            <person name="Machida M."/>
            <person name="Baker S.E."/>
            <person name="Andersen M.R."/>
        </authorList>
    </citation>
    <scope>NUCLEOTIDE SEQUENCE [LARGE SCALE GENOMIC DNA]</scope>
    <source>
        <strain evidence="15 16">CBS 151.66</strain>
    </source>
</reference>
<feature type="transmembrane region" description="Helical" evidence="14">
    <location>
        <begin position="7"/>
        <end position="26"/>
    </location>
</feature>
<dbReference type="EC" id="3.2.1.-" evidence="13"/>
<dbReference type="PANTHER" id="PTHR11742:SF49">
    <property type="entry name" value="ALPHA-1,2-MANNOSIDASE"/>
    <property type="match status" value="1"/>
</dbReference>
<evidence type="ECO:0000256" key="7">
    <source>
        <dbReference type="ARBA" id="ARBA00023157"/>
    </source>
</evidence>
<evidence type="ECO:0000256" key="3">
    <source>
        <dbReference type="ARBA" id="ARBA00004321"/>
    </source>
</evidence>
<evidence type="ECO:0000256" key="11">
    <source>
        <dbReference type="PIRSR" id="PIRSR601382-2"/>
    </source>
</evidence>
<dbReference type="InterPro" id="IPR012341">
    <property type="entry name" value="6hp_glycosidase-like_sf"/>
</dbReference>
<dbReference type="InterPro" id="IPR050749">
    <property type="entry name" value="Glycosyl_Hydrolase_47"/>
</dbReference>
<organism evidence="15 16">
    <name type="scientific">Aspergillus leporis</name>
    <dbReference type="NCBI Taxonomy" id="41062"/>
    <lineage>
        <taxon>Eukaryota</taxon>
        <taxon>Fungi</taxon>
        <taxon>Dikarya</taxon>
        <taxon>Ascomycota</taxon>
        <taxon>Pezizomycotina</taxon>
        <taxon>Eurotiomycetes</taxon>
        <taxon>Eurotiomycetidae</taxon>
        <taxon>Eurotiales</taxon>
        <taxon>Aspergillaceae</taxon>
        <taxon>Aspergillus</taxon>
        <taxon>Aspergillus subgen. Circumdati</taxon>
    </lineage>
</organism>
<dbReference type="GO" id="GO:0004571">
    <property type="term" value="F:mannosyl-oligosaccharide 1,2-alpha-mannosidase activity"/>
    <property type="evidence" value="ECO:0007669"/>
    <property type="project" value="InterPro"/>
</dbReference>
<evidence type="ECO:0000256" key="13">
    <source>
        <dbReference type="RuleBase" id="RU361193"/>
    </source>
</evidence>
<dbReference type="EMBL" id="ML732236">
    <property type="protein sequence ID" value="KAB8072949.1"/>
    <property type="molecule type" value="Genomic_DNA"/>
</dbReference>
<keyword evidence="11" id="KW-0479">Metal-binding</keyword>
<feature type="active site" description="Proton donor" evidence="10">
    <location>
        <position position="434"/>
    </location>
</feature>
<dbReference type="GO" id="GO:0005975">
    <property type="term" value="P:carbohydrate metabolic process"/>
    <property type="evidence" value="ECO:0007669"/>
    <property type="project" value="InterPro"/>
</dbReference>
<keyword evidence="14" id="KW-0812">Transmembrane</keyword>
<feature type="active site" description="Proton donor" evidence="10">
    <location>
        <position position="185"/>
    </location>
</feature>
<evidence type="ECO:0000256" key="14">
    <source>
        <dbReference type="SAM" id="Phobius"/>
    </source>
</evidence>
<evidence type="ECO:0000256" key="6">
    <source>
        <dbReference type="ARBA" id="ARBA00022801"/>
    </source>
</evidence>
<evidence type="ECO:0000256" key="1">
    <source>
        <dbReference type="ARBA" id="ARBA00001913"/>
    </source>
</evidence>
<comment type="similarity">
    <text evidence="5 13">Belongs to the glycosyl hydrolase 47 family.</text>
</comment>
<name>A0A5N5WX95_9EURO</name>
<evidence type="ECO:0000256" key="4">
    <source>
        <dbReference type="ARBA" id="ARBA00004922"/>
    </source>
</evidence>
<dbReference type="FunFam" id="1.50.10.10:FF:000037">
    <property type="entry name" value="alpha-1,2-Mannosidase"/>
    <property type="match status" value="1"/>
</dbReference>
<feature type="disulfide bond" evidence="12">
    <location>
        <begin position="391"/>
        <end position="420"/>
    </location>
</feature>
<comment type="cofactor">
    <cofactor evidence="1 11">
        <name>Ca(2+)</name>
        <dbReference type="ChEBI" id="CHEBI:29108"/>
    </cofactor>
</comment>
<comment type="function">
    <text evidence="9">Involved in the maturation of Asn-linked oligosaccharides. Progressively trims alpha-1,2-linked mannose residues from Man(9)GlcNAc(2) to produce Man(5)GlcNAc(2).</text>
</comment>
<evidence type="ECO:0000256" key="8">
    <source>
        <dbReference type="ARBA" id="ARBA00023329"/>
    </source>
</evidence>
<dbReference type="OrthoDB" id="8118055at2759"/>
<accession>A0A5N5WX95</accession>
<sequence length="596" mass="68458">MLCVRKSYFLPTFVIIFLTYILFSSLPPGAELSYIDDHPGYGPPPPMPPASGNDQIHYRKRPELHPVTEYIPLPTAAPSPIPRIQYDFQAESWFGRRRRVKKQNAVRNAFKHAWNGYKRYAWLRDELSPLSAEHRESFGGWAATLVDSLDSLIIMGLTDEFEDALEAIEQIDFSTTSFTQINIFETNIRYLGGFLGAYDLTNGSYPMLLKKATEVADLIYGAFDTRNRMPQSRWEWTRSALGMGIQPSRNTILAELGSLNLEFTRMSQLTQDPKYFDAIQRIADWLEAAQTRTKVPGLWPMMVDAHDMEFTDPRFTVGGMADSTYEYLPKEHMLLGAQTNQYQKMYDAAMDPIKERLLFRAMTKDGKDVMFPGNLRAAKATTEPQVEHLKCFLGGMVGIGAKVFDRPDELDIARKLTDGCIWAYDIMPTGIMPEALYVSPCDKLDECEWDEQKWHHDILRRYAKYSQGEEAAQTLISDHQLPPGVTEIPDTKYMLRPEAIESVFIMYRITGDKELQDAAWRMFRNIEKMTQTRYAHAAISDVRNPNSAQLDYMESFWLAETLKYFYLIFSEPDVVNLDEYVLNTEAHPFRRPSASP</sequence>
<dbReference type="GO" id="GO:0036503">
    <property type="term" value="P:ERAD pathway"/>
    <property type="evidence" value="ECO:0007669"/>
    <property type="project" value="UniProtKB-ARBA"/>
</dbReference>
<feature type="active site" evidence="10">
    <location>
        <position position="322"/>
    </location>
</feature>
<evidence type="ECO:0000256" key="9">
    <source>
        <dbReference type="ARBA" id="ARBA00024790"/>
    </source>
</evidence>
<evidence type="ECO:0000313" key="15">
    <source>
        <dbReference type="EMBL" id="KAB8072949.1"/>
    </source>
</evidence>
<dbReference type="SUPFAM" id="SSF48225">
    <property type="entry name" value="Seven-hairpin glycosidases"/>
    <property type="match status" value="1"/>
</dbReference>
<comment type="cofactor">
    <cofactor evidence="2">
        <name>Mg(2+)</name>
        <dbReference type="ChEBI" id="CHEBI:18420"/>
    </cofactor>
</comment>
<keyword evidence="13" id="KW-0326">Glycosidase</keyword>
<comment type="pathway">
    <text evidence="4">Protein modification; protein glycosylation.</text>
</comment>
<evidence type="ECO:0000256" key="5">
    <source>
        <dbReference type="ARBA" id="ARBA00007658"/>
    </source>
</evidence>
<evidence type="ECO:0000256" key="10">
    <source>
        <dbReference type="PIRSR" id="PIRSR601382-1"/>
    </source>
</evidence>
<feature type="active site" evidence="10">
    <location>
        <position position="498"/>
    </location>
</feature>
<keyword evidence="14" id="KW-1133">Transmembrane helix</keyword>
<dbReference type="InterPro" id="IPR001382">
    <property type="entry name" value="Glyco_hydro_47"/>
</dbReference>